<proteinExistence type="predicted"/>
<organism evidence="2 3">
    <name type="scientific">Gryllus longicercus</name>
    <dbReference type="NCBI Taxonomy" id="2509291"/>
    <lineage>
        <taxon>Eukaryota</taxon>
        <taxon>Metazoa</taxon>
        <taxon>Ecdysozoa</taxon>
        <taxon>Arthropoda</taxon>
        <taxon>Hexapoda</taxon>
        <taxon>Insecta</taxon>
        <taxon>Pterygota</taxon>
        <taxon>Neoptera</taxon>
        <taxon>Polyneoptera</taxon>
        <taxon>Orthoptera</taxon>
        <taxon>Ensifera</taxon>
        <taxon>Gryllidea</taxon>
        <taxon>Grylloidea</taxon>
        <taxon>Gryllidae</taxon>
        <taxon>Gryllinae</taxon>
        <taxon>Gryllus</taxon>
    </lineage>
</organism>
<feature type="compositionally biased region" description="Polar residues" evidence="1">
    <location>
        <begin position="41"/>
        <end position="58"/>
    </location>
</feature>
<gene>
    <name evidence="2" type="ORF">R5R35_001700</name>
</gene>
<dbReference type="Proteomes" id="UP001378592">
    <property type="component" value="Unassembled WGS sequence"/>
</dbReference>
<accession>A0AAN9V5T8</accession>
<reference evidence="2 3" key="1">
    <citation type="submission" date="2024-03" db="EMBL/GenBank/DDBJ databases">
        <title>The genome assembly and annotation of the cricket Gryllus longicercus Weissman &amp; Gray.</title>
        <authorList>
            <person name="Szrajer S."/>
            <person name="Gray D."/>
            <person name="Ylla G."/>
        </authorList>
    </citation>
    <scope>NUCLEOTIDE SEQUENCE [LARGE SCALE GENOMIC DNA]</scope>
    <source>
        <strain evidence="2">DAG 2021-001</strain>
        <tissue evidence="2">Whole body minus gut</tissue>
    </source>
</reference>
<feature type="compositionally biased region" description="Polar residues" evidence="1">
    <location>
        <begin position="75"/>
        <end position="90"/>
    </location>
</feature>
<evidence type="ECO:0000313" key="3">
    <source>
        <dbReference type="Proteomes" id="UP001378592"/>
    </source>
</evidence>
<protein>
    <submittedName>
        <fullName evidence="2">Uncharacterized protein</fullName>
    </submittedName>
</protein>
<feature type="region of interest" description="Disordered" evidence="1">
    <location>
        <begin position="1"/>
        <end position="90"/>
    </location>
</feature>
<keyword evidence="3" id="KW-1185">Reference proteome</keyword>
<evidence type="ECO:0000313" key="2">
    <source>
        <dbReference type="EMBL" id="KAK7789027.1"/>
    </source>
</evidence>
<sequence>MDSEAASSYASSDAEMADPTDWQQLLLHAEKQAQRKKKKLSTSGHHQVPPSTQQQMVSGASVAPHPHEASPTQPPNNSSAHFPTCTTHYA</sequence>
<comment type="caution">
    <text evidence="2">The sequence shown here is derived from an EMBL/GenBank/DDBJ whole genome shotgun (WGS) entry which is preliminary data.</text>
</comment>
<feature type="compositionally biased region" description="Low complexity" evidence="1">
    <location>
        <begin position="1"/>
        <end position="14"/>
    </location>
</feature>
<evidence type="ECO:0000256" key="1">
    <source>
        <dbReference type="SAM" id="MobiDB-lite"/>
    </source>
</evidence>
<dbReference type="AlphaFoldDB" id="A0AAN9V5T8"/>
<dbReference type="EMBL" id="JAZDUA010000857">
    <property type="protein sequence ID" value="KAK7789027.1"/>
    <property type="molecule type" value="Genomic_DNA"/>
</dbReference>
<name>A0AAN9V5T8_9ORTH</name>